<dbReference type="Gene3D" id="3.40.1350.10">
    <property type="match status" value="1"/>
</dbReference>
<dbReference type="Proteomes" id="UP000527324">
    <property type="component" value="Unassembled WGS sequence"/>
</dbReference>
<dbReference type="GO" id="GO:0009307">
    <property type="term" value="P:DNA restriction-modification system"/>
    <property type="evidence" value="ECO:0007669"/>
    <property type="project" value="InterPro"/>
</dbReference>
<dbReference type="GO" id="GO:0003677">
    <property type="term" value="F:DNA binding"/>
    <property type="evidence" value="ECO:0007669"/>
    <property type="project" value="InterPro"/>
</dbReference>
<name>A0A7W9C571_9CAUL</name>
<dbReference type="InterPro" id="IPR011856">
    <property type="entry name" value="tRNA_endonuc-like_dom_sf"/>
</dbReference>
<proteinExistence type="predicted"/>
<dbReference type="PANTHER" id="PTHR30015">
    <property type="entry name" value="MRR RESTRICTION SYSTEM PROTEIN"/>
    <property type="match status" value="1"/>
</dbReference>
<dbReference type="GO" id="GO:0043590">
    <property type="term" value="C:bacterial nucleoid"/>
    <property type="evidence" value="ECO:0007669"/>
    <property type="project" value="TreeGrafter"/>
</dbReference>
<accession>A0A7W9C571</accession>
<sequence length="264" mass="28547">MKTTGRLAVGRLQPGYIHTEAGAPTRRVEWLRTDLPRDALKQDLLYSLGASQTVCEISRNEALARLLAAVETGVDPGAAALPSTKPSSTPETGAEEAAETSDIADLAELARDQIERRISSQFAGHAFTRLIAALLGTQGYQVEVSPPGPDRGIDIVAGQGALGLSGPKLVVQVKSGGIVVDQPTLQGLIGCIHDVHADHGLLVSWSGFSPPVRKRVNELYFRVRLWDRKQIVDALLTHYDDLPADIRAELPLRRIWTLVPDMTV</sequence>
<gene>
    <name evidence="3" type="ORF">GGQ93_000533</name>
</gene>
<dbReference type="Pfam" id="PF04471">
    <property type="entry name" value="Mrr_cat"/>
    <property type="match status" value="1"/>
</dbReference>
<evidence type="ECO:0000259" key="2">
    <source>
        <dbReference type="Pfam" id="PF04471"/>
    </source>
</evidence>
<dbReference type="InterPro" id="IPR052906">
    <property type="entry name" value="Type_IV_Methyl-Rstrct_Enzyme"/>
</dbReference>
<protein>
    <submittedName>
        <fullName evidence="3">Restriction system protein</fullName>
    </submittedName>
</protein>
<evidence type="ECO:0000313" key="4">
    <source>
        <dbReference type="Proteomes" id="UP000527324"/>
    </source>
</evidence>
<feature type="region of interest" description="Disordered" evidence="1">
    <location>
        <begin position="77"/>
        <end position="100"/>
    </location>
</feature>
<evidence type="ECO:0000256" key="1">
    <source>
        <dbReference type="SAM" id="MobiDB-lite"/>
    </source>
</evidence>
<dbReference type="PROSITE" id="PS50920">
    <property type="entry name" value="SOLCAR"/>
    <property type="match status" value="1"/>
</dbReference>
<evidence type="ECO:0000313" key="3">
    <source>
        <dbReference type="EMBL" id="MBB5738842.1"/>
    </source>
</evidence>
<dbReference type="InterPro" id="IPR011335">
    <property type="entry name" value="Restrct_endonuc-II-like"/>
</dbReference>
<dbReference type="InterPro" id="IPR007560">
    <property type="entry name" value="Restrct_endonuc_IV_Mrr"/>
</dbReference>
<comment type="caution">
    <text evidence="3">The sequence shown here is derived from an EMBL/GenBank/DDBJ whole genome shotgun (WGS) entry which is preliminary data.</text>
</comment>
<keyword evidence="4" id="KW-1185">Reference proteome</keyword>
<dbReference type="AlphaFoldDB" id="A0A7W9C571"/>
<reference evidence="3 4" key="1">
    <citation type="submission" date="2020-08" db="EMBL/GenBank/DDBJ databases">
        <title>Genomic Encyclopedia of Type Strains, Phase IV (KMG-IV): sequencing the most valuable type-strain genomes for metagenomic binning, comparative biology and taxonomic classification.</title>
        <authorList>
            <person name="Goeker M."/>
        </authorList>
    </citation>
    <scope>NUCLEOTIDE SEQUENCE [LARGE SCALE GENOMIC DNA]</scope>
    <source>
        <strain evidence="3 4">DSM 4731</strain>
    </source>
</reference>
<dbReference type="GO" id="GO:0015666">
    <property type="term" value="F:restriction endodeoxyribonuclease activity"/>
    <property type="evidence" value="ECO:0007669"/>
    <property type="project" value="TreeGrafter"/>
</dbReference>
<dbReference type="EMBL" id="JACHOQ010000001">
    <property type="protein sequence ID" value="MBB5738842.1"/>
    <property type="molecule type" value="Genomic_DNA"/>
</dbReference>
<dbReference type="SUPFAM" id="SSF52980">
    <property type="entry name" value="Restriction endonuclease-like"/>
    <property type="match status" value="1"/>
</dbReference>
<feature type="domain" description="Restriction endonuclease type IV Mrr" evidence="2">
    <location>
        <begin position="121"/>
        <end position="234"/>
    </location>
</feature>
<dbReference type="InterPro" id="IPR018108">
    <property type="entry name" value="MCP_transmembrane"/>
</dbReference>
<organism evidence="3 4">
    <name type="scientific">Brevundimonas aurantiaca</name>
    <dbReference type="NCBI Taxonomy" id="74316"/>
    <lineage>
        <taxon>Bacteria</taxon>
        <taxon>Pseudomonadati</taxon>
        <taxon>Pseudomonadota</taxon>
        <taxon>Alphaproteobacteria</taxon>
        <taxon>Caulobacterales</taxon>
        <taxon>Caulobacteraceae</taxon>
        <taxon>Brevundimonas</taxon>
    </lineage>
</organism>
<dbReference type="PANTHER" id="PTHR30015:SF7">
    <property type="entry name" value="TYPE IV METHYL-DIRECTED RESTRICTION ENZYME ECOKMRR"/>
    <property type="match status" value="1"/>
</dbReference>